<organism evidence="1 2">
    <name type="scientific">Dielma fastidiosa</name>
    <dbReference type="NCBI Taxonomy" id="1034346"/>
    <lineage>
        <taxon>Bacteria</taxon>
        <taxon>Bacillati</taxon>
        <taxon>Bacillota</taxon>
        <taxon>Erysipelotrichia</taxon>
        <taxon>Erysipelotrichales</taxon>
        <taxon>Erysipelotrichaceae</taxon>
        <taxon>Dielma</taxon>
    </lineage>
</organism>
<dbReference type="Gene3D" id="3.40.470.10">
    <property type="entry name" value="Uracil-DNA glycosylase-like domain"/>
    <property type="match status" value="1"/>
</dbReference>
<keyword evidence="2" id="KW-1185">Reference proteome</keyword>
<evidence type="ECO:0000313" key="1">
    <source>
        <dbReference type="EMBL" id="PXX78955.1"/>
    </source>
</evidence>
<dbReference type="EMBL" id="QJKH01000006">
    <property type="protein sequence ID" value="PXX78955.1"/>
    <property type="molecule type" value="Genomic_DNA"/>
</dbReference>
<accession>A0A318KTC5</accession>
<comment type="caution">
    <text evidence="1">The sequence shown here is derived from an EMBL/GenBank/DDBJ whole genome shotgun (WGS) entry which is preliminary data.</text>
</comment>
<reference evidence="1 2" key="1">
    <citation type="submission" date="2018-05" db="EMBL/GenBank/DDBJ databases">
        <title>Genomic Encyclopedia of Type Strains, Phase IV (KMG-IV): sequencing the most valuable type-strain genomes for metagenomic binning, comparative biology and taxonomic classification.</title>
        <authorList>
            <person name="Goeker M."/>
        </authorList>
    </citation>
    <scope>NUCLEOTIDE SEQUENCE [LARGE SCALE GENOMIC DNA]</scope>
    <source>
        <strain evidence="1 2">JC118</strain>
    </source>
</reference>
<dbReference type="OrthoDB" id="1648625at2"/>
<dbReference type="STRING" id="1034346.GCA_000313565_01128"/>
<protein>
    <recommendedName>
        <fullName evidence="3">Uracil-DNA glycosylase</fullName>
    </recommendedName>
</protein>
<name>A0A318KTC5_9FIRM</name>
<sequence length="192" mass="21827">MNNNEINAAWFIYKYHCNPESIKVVMINEVVPEDENDDFYVPNSSYSQSIIGLFSNAGMLCDMQELLEKGIYVCNAVKTPKEQSVIPILQIKDSLDELEAELALFDNLKVIMLMGDVARKAFNKIAKKQTGKNVIPSGSTYKLRHNEYYYHDIRVMLSYICTGGNLLIEKSKVTMISEDIQLMLSIIGDCHE</sequence>
<proteinExistence type="predicted"/>
<dbReference type="RefSeq" id="WP_022937443.1">
    <property type="nucleotide sequence ID" value="NZ_CABKRQ010000003.1"/>
</dbReference>
<gene>
    <name evidence="1" type="ORF">DES51_10672</name>
</gene>
<evidence type="ECO:0000313" key="2">
    <source>
        <dbReference type="Proteomes" id="UP000247612"/>
    </source>
</evidence>
<dbReference type="AlphaFoldDB" id="A0A318KTC5"/>
<dbReference type="Proteomes" id="UP000247612">
    <property type="component" value="Unassembled WGS sequence"/>
</dbReference>
<evidence type="ECO:0008006" key="3">
    <source>
        <dbReference type="Google" id="ProtNLM"/>
    </source>
</evidence>
<dbReference type="InterPro" id="IPR036895">
    <property type="entry name" value="Uracil-DNA_glycosylase-like_sf"/>
</dbReference>